<dbReference type="RefSeq" id="WP_160363803.1">
    <property type="nucleotide sequence ID" value="NZ_JACEIB010000024.1"/>
</dbReference>
<dbReference type="AlphaFoldDB" id="A0A838L931"/>
<protein>
    <submittedName>
        <fullName evidence="2">Anti-sigma factor</fullName>
    </submittedName>
</protein>
<dbReference type="Pfam" id="PF10099">
    <property type="entry name" value="RskA_C"/>
    <property type="match status" value="1"/>
</dbReference>
<organism evidence="2 3">
    <name type="scientific">Sphingomonas chungangi</name>
    <dbReference type="NCBI Taxonomy" id="2683589"/>
    <lineage>
        <taxon>Bacteria</taxon>
        <taxon>Pseudomonadati</taxon>
        <taxon>Pseudomonadota</taxon>
        <taxon>Alphaproteobacteria</taxon>
        <taxon>Sphingomonadales</taxon>
        <taxon>Sphingomonadaceae</taxon>
        <taxon>Sphingomonas</taxon>
    </lineage>
</organism>
<dbReference type="GO" id="GO:0006417">
    <property type="term" value="P:regulation of translation"/>
    <property type="evidence" value="ECO:0007669"/>
    <property type="project" value="TreeGrafter"/>
</dbReference>
<keyword evidence="3" id="KW-1185">Reference proteome</keyword>
<dbReference type="InterPro" id="IPR018764">
    <property type="entry name" value="RskA_C"/>
</dbReference>
<proteinExistence type="predicted"/>
<sequence length="239" mass="24810">MSTDVMVPEANDLLAAELAFGLLDPRDRADAERRVAMEPALAGVYRKWQDYAAALAAGNAEQPPSSLWPSIQARIAANDTVALPTRAALRRWQAGTVVAIVAALGLGALALQRTSPPPASKLAAVTRNAPPLVAVLKGDANRAIVVISFDRSSNHLSTVPTGLRIGDHSAELWVIPKGGKPNTLGLVATDKPDWKPATHAARTLIREGAVLAISVEPIGGSPTGQPTGPVILTGAIEAS</sequence>
<evidence type="ECO:0000259" key="1">
    <source>
        <dbReference type="Pfam" id="PF10099"/>
    </source>
</evidence>
<dbReference type="PANTHER" id="PTHR37461">
    <property type="entry name" value="ANTI-SIGMA-K FACTOR RSKA"/>
    <property type="match status" value="1"/>
</dbReference>
<dbReference type="PANTHER" id="PTHR37461:SF1">
    <property type="entry name" value="ANTI-SIGMA-K FACTOR RSKA"/>
    <property type="match status" value="1"/>
</dbReference>
<dbReference type="GO" id="GO:0005886">
    <property type="term" value="C:plasma membrane"/>
    <property type="evidence" value="ECO:0007669"/>
    <property type="project" value="InterPro"/>
</dbReference>
<name>A0A838L931_9SPHN</name>
<feature type="domain" description="Anti-sigma K factor RskA C-terminal" evidence="1">
    <location>
        <begin position="97"/>
        <end position="230"/>
    </location>
</feature>
<evidence type="ECO:0000313" key="2">
    <source>
        <dbReference type="EMBL" id="MBA2935215.1"/>
    </source>
</evidence>
<dbReference type="InterPro" id="IPR051474">
    <property type="entry name" value="Anti-sigma-K/W_factor"/>
</dbReference>
<gene>
    <name evidence="2" type="ORF">HZF05_14090</name>
</gene>
<dbReference type="GO" id="GO:0016989">
    <property type="term" value="F:sigma factor antagonist activity"/>
    <property type="evidence" value="ECO:0007669"/>
    <property type="project" value="TreeGrafter"/>
</dbReference>
<evidence type="ECO:0000313" key="3">
    <source>
        <dbReference type="Proteomes" id="UP000570166"/>
    </source>
</evidence>
<accession>A0A838L931</accession>
<comment type="caution">
    <text evidence="2">The sequence shown here is derived from an EMBL/GenBank/DDBJ whole genome shotgun (WGS) entry which is preliminary data.</text>
</comment>
<dbReference type="Proteomes" id="UP000570166">
    <property type="component" value="Unassembled WGS sequence"/>
</dbReference>
<reference evidence="2 3" key="1">
    <citation type="submission" date="2020-07" db="EMBL/GenBank/DDBJ databases">
        <authorList>
            <person name="Sun Q."/>
        </authorList>
    </citation>
    <scope>NUCLEOTIDE SEQUENCE [LARGE SCALE GENOMIC DNA]</scope>
    <source>
        <strain evidence="2 3">CGMCC 1.13654</strain>
    </source>
</reference>
<dbReference type="EMBL" id="JACEIB010000024">
    <property type="protein sequence ID" value="MBA2935215.1"/>
    <property type="molecule type" value="Genomic_DNA"/>
</dbReference>